<feature type="compositionally biased region" description="Polar residues" evidence="2">
    <location>
        <begin position="140"/>
        <end position="150"/>
    </location>
</feature>
<dbReference type="Proteomes" id="UP000759537">
    <property type="component" value="Unassembled WGS sequence"/>
</dbReference>
<keyword evidence="4" id="KW-1185">Reference proteome</keyword>
<dbReference type="EMBL" id="WHVB01000051">
    <property type="protein sequence ID" value="KAF8464955.1"/>
    <property type="molecule type" value="Genomic_DNA"/>
</dbReference>
<reference evidence="3" key="1">
    <citation type="submission" date="2019-10" db="EMBL/GenBank/DDBJ databases">
        <authorList>
            <consortium name="DOE Joint Genome Institute"/>
            <person name="Kuo A."/>
            <person name="Miyauchi S."/>
            <person name="Kiss E."/>
            <person name="Drula E."/>
            <person name="Kohler A."/>
            <person name="Sanchez-Garcia M."/>
            <person name="Andreopoulos B."/>
            <person name="Barry K.W."/>
            <person name="Bonito G."/>
            <person name="Buee M."/>
            <person name="Carver A."/>
            <person name="Chen C."/>
            <person name="Cichocki N."/>
            <person name="Clum A."/>
            <person name="Culley D."/>
            <person name="Crous P.W."/>
            <person name="Fauchery L."/>
            <person name="Girlanda M."/>
            <person name="Hayes R."/>
            <person name="Keri Z."/>
            <person name="LaButti K."/>
            <person name="Lipzen A."/>
            <person name="Lombard V."/>
            <person name="Magnuson J."/>
            <person name="Maillard F."/>
            <person name="Morin E."/>
            <person name="Murat C."/>
            <person name="Nolan M."/>
            <person name="Ohm R."/>
            <person name="Pangilinan J."/>
            <person name="Pereira M."/>
            <person name="Perotto S."/>
            <person name="Peter M."/>
            <person name="Riley R."/>
            <person name="Sitrit Y."/>
            <person name="Stielow B."/>
            <person name="Szollosi G."/>
            <person name="Zifcakova L."/>
            <person name="Stursova M."/>
            <person name="Spatafora J.W."/>
            <person name="Tedersoo L."/>
            <person name="Vaario L.-M."/>
            <person name="Yamada A."/>
            <person name="Yan M."/>
            <person name="Wang P."/>
            <person name="Xu J."/>
            <person name="Bruns T."/>
            <person name="Baldrian P."/>
            <person name="Vilgalys R."/>
            <person name="Henrissat B."/>
            <person name="Grigoriev I.V."/>
            <person name="Hibbett D."/>
            <person name="Nagy L.G."/>
            <person name="Martin F.M."/>
        </authorList>
    </citation>
    <scope>NUCLEOTIDE SEQUENCE</scope>
    <source>
        <strain evidence="3">Prilba</strain>
    </source>
</reference>
<sequence>MDPNDHEDILWLHTQFTGHANDLSSIYERISYTIRDLQYDKVALQNRIEELEQDNPSAEVRRLRDENAVLHARLATTAKEKSEITWERDALLRKVNGIKQLIDGPAFDAIDISTDVPKAEPGPASISSTVRARQDDSPVRTRTLSQQSGSAAVLSSPISEPRTDVTIVHDPFGRVIRPSVYSHPQATAAAAAATNSDPHGASQLPTSSSTTLVDARNRSQDAAPRSLGAPFVDTRTTPTASLLSPSTPQTPPTHRARSSDLTGSPVRRFPPGTARILSLSTSPRTSEGLSMQYDMTPPRTGTGGSGAVPGDTTSKTPQKWKIHFAKPPKSATVAALAKPVTTATLVRNLELDEDARRSIEALSTEPAGPLRLFISDAPSGLAFLYDPILLESPEATYVVEWSEVNASQKSRTYITTAKEKHPDLHTFMYTPRKNVWFYLGERRWSLAEFKPLWESLGPAQHIAARSSDPESISHGLERGQIEQLTIELQQVSLIQPSTAESVVMKQLAQEQG</sequence>
<accession>A0A9P5JUJ4</accession>
<protein>
    <submittedName>
        <fullName evidence="3">Uncharacterized protein</fullName>
    </submittedName>
</protein>
<evidence type="ECO:0000313" key="3">
    <source>
        <dbReference type="EMBL" id="KAF8464955.1"/>
    </source>
</evidence>
<dbReference type="AlphaFoldDB" id="A0A9P5JUJ4"/>
<keyword evidence="1" id="KW-0175">Coiled coil</keyword>
<name>A0A9P5JUJ4_9AGAM</name>
<dbReference type="OrthoDB" id="2985494at2759"/>
<feature type="compositionally biased region" description="Low complexity" evidence="2">
    <location>
        <begin position="234"/>
        <end position="247"/>
    </location>
</feature>
<feature type="compositionally biased region" description="Polar residues" evidence="2">
    <location>
        <begin position="278"/>
        <end position="289"/>
    </location>
</feature>
<feature type="compositionally biased region" description="Polar residues" evidence="2">
    <location>
        <begin position="203"/>
        <end position="212"/>
    </location>
</feature>
<reference evidence="3" key="2">
    <citation type="journal article" date="2020" name="Nat. Commun.">
        <title>Large-scale genome sequencing of mycorrhizal fungi provides insights into the early evolution of symbiotic traits.</title>
        <authorList>
            <person name="Miyauchi S."/>
            <person name="Kiss E."/>
            <person name="Kuo A."/>
            <person name="Drula E."/>
            <person name="Kohler A."/>
            <person name="Sanchez-Garcia M."/>
            <person name="Morin E."/>
            <person name="Andreopoulos B."/>
            <person name="Barry K.W."/>
            <person name="Bonito G."/>
            <person name="Buee M."/>
            <person name="Carver A."/>
            <person name="Chen C."/>
            <person name="Cichocki N."/>
            <person name="Clum A."/>
            <person name="Culley D."/>
            <person name="Crous P.W."/>
            <person name="Fauchery L."/>
            <person name="Girlanda M."/>
            <person name="Hayes R.D."/>
            <person name="Keri Z."/>
            <person name="LaButti K."/>
            <person name="Lipzen A."/>
            <person name="Lombard V."/>
            <person name="Magnuson J."/>
            <person name="Maillard F."/>
            <person name="Murat C."/>
            <person name="Nolan M."/>
            <person name="Ohm R.A."/>
            <person name="Pangilinan J."/>
            <person name="Pereira M.F."/>
            <person name="Perotto S."/>
            <person name="Peter M."/>
            <person name="Pfister S."/>
            <person name="Riley R."/>
            <person name="Sitrit Y."/>
            <person name="Stielow J.B."/>
            <person name="Szollosi G."/>
            <person name="Zifcakova L."/>
            <person name="Stursova M."/>
            <person name="Spatafora J.W."/>
            <person name="Tedersoo L."/>
            <person name="Vaario L.M."/>
            <person name="Yamada A."/>
            <person name="Yan M."/>
            <person name="Wang P."/>
            <person name="Xu J."/>
            <person name="Bruns T."/>
            <person name="Baldrian P."/>
            <person name="Vilgalys R."/>
            <person name="Dunand C."/>
            <person name="Henrissat B."/>
            <person name="Grigoriev I.V."/>
            <person name="Hibbett D."/>
            <person name="Nagy L.G."/>
            <person name="Martin F.M."/>
        </authorList>
    </citation>
    <scope>NUCLEOTIDE SEQUENCE</scope>
    <source>
        <strain evidence="3">Prilba</strain>
    </source>
</reference>
<evidence type="ECO:0000313" key="4">
    <source>
        <dbReference type="Proteomes" id="UP000759537"/>
    </source>
</evidence>
<gene>
    <name evidence="3" type="ORF">DFH94DRAFT_391464</name>
</gene>
<comment type="caution">
    <text evidence="3">The sequence shown here is derived from an EMBL/GenBank/DDBJ whole genome shotgun (WGS) entry which is preliminary data.</text>
</comment>
<feature type="region of interest" description="Disordered" evidence="2">
    <location>
        <begin position="187"/>
        <end position="316"/>
    </location>
</feature>
<organism evidence="3 4">
    <name type="scientific">Russula ochroleuca</name>
    <dbReference type="NCBI Taxonomy" id="152965"/>
    <lineage>
        <taxon>Eukaryota</taxon>
        <taxon>Fungi</taxon>
        <taxon>Dikarya</taxon>
        <taxon>Basidiomycota</taxon>
        <taxon>Agaricomycotina</taxon>
        <taxon>Agaricomycetes</taxon>
        <taxon>Russulales</taxon>
        <taxon>Russulaceae</taxon>
        <taxon>Russula</taxon>
    </lineage>
</organism>
<evidence type="ECO:0000256" key="2">
    <source>
        <dbReference type="SAM" id="MobiDB-lite"/>
    </source>
</evidence>
<evidence type="ECO:0000256" key="1">
    <source>
        <dbReference type="SAM" id="Coils"/>
    </source>
</evidence>
<proteinExistence type="predicted"/>
<feature type="region of interest" description="Disordered" evidence="2">
    <location>
        <begin position="118"/>
        <end position="157"/>
    </location>
</feature>
<feature type="coiled-coil region" evidence="1">
    <location>
        <begin position="34"/>
        <end position="61"/>
    </location>
</feature>